<protein>
    <submittedName>
        <fullName evidence="2">Uncharacterized protein</fullName>
    </submittedName>
</protein>
<keyword evidence="3" id="KW-1185">Reference proteome</keyword>
<gene>
    <name evidence="2" type="ORF">PSEUBRA_SCAF21g03481</name>
</gene>
<evidence type="ECO:0000313" key="2">
    <source>
        <dbReference type="EMBL" id="EST07249.1"/>
    </source>
</evidence>
<dbReference type="RefSeq" id="XP_016292238.1">
    <property type="nucleotide sequence ID" value="XM_016436525.1"/>
</dbReference>
<keyword evidence="1" id="KW-0732">Signal</keyword>
<dbReference type="PROSITE" id="PS51257">
    <property type="entry name" value="PROKAR_LIPOPROTEIN"/>
    <property type="match status" value="1"/>
</dbReference>
<organism evidence="2 3">
    <name type="scientific">Kalmanozyma brasiliensis (strain GHG001)</name>
    <name type="common">Yeast</name>
    <name type="synonym">Pseudozyma brasiliensis</name>
    <dbReference type="NCBI Taxonomy" id="1365824"/>
    <lineage>
        <taxon>Eukaryota</taxon>
        <taxon>Fungi</taxon>
        <taxon>Dikarya</taxon>
        <taxon>Basidiomycota</taxon>
        <taxon>Ustilaginomycotina</taxon>
        <taxon>Ustilaginomycetes</taxon>
        <taxon>Ustilaginales</taxon>
        <taxon>Ustilaginaceae</taxon>
        <taxon>Kalmanozyma</taxon>
    </lineage>
</organism>
<dbReference type="AlphaFoldDB" id="V5EXL9"/>
<name>V5EXL9_KALBG</name>
<sequence length="205" mass="23053">MSARFSCFPLILVVILLSCLCLECRGIGEGLVNGALSSSYAPPAYQMEASPMGPYQTEHYARRLNARLSDLGLELPPSAQEKVISQNQVHDLVEPIRNRISTEGQVKLIYLDQTPHGRKVHALLMKNAPAGSPNVAILSTPKRWTSLDQKIQLHTFAHIDNVHRSDLYNRLESDFNYVVLDSLARNALPNTPELQWRKLMSRPLR</sequence>
<evidence type="ECO:0000313" key="3">
    <source>
        <dbReference type="Proteomes" id="UP000019377"/>
    </source>
</evidence>
<dbReference type="OMA" id="PAYQMEA"/>
<feature type="signal peptide" evidence="1">
    <location>
        <begin position="1"/>
        <end position="26"/>
    </location>
</feature>
<dbReference type="EMBL" id="KI545864">
    <property type="protein sequence ID" value="EST07249.1"/>
    <property type="molecule type" value="Genomic_DNA"/>
</dbReference>
<dbReference type="HOGENOM" id="CLU_102999_0_0_1"/>
<dbReference type="OrthoDB" id="2548654at2759"/>
<feature type="chain" id="PRO_5004732807" evidence="1">
    <location>
        <begin position="27"/>
        <end position="205"/>
    </location>
</feature>
<proteinExistence type="predicted"/>
<evidence type="ECO:0000256" key="1">
    <source>
        <dbReference type="SAM" id="SignalP"/>
    </source>
</evidence>
<dbReference type="Proteomes" id="UP000019377">
    <property type="component" value="Unassembled WGS sequence"/>
</dbReference>
<dbReference type="GeneID" id="27419163"/>
<dbReference type="eggNOG" id="ENOG502TAXK">
    <property type="taxonomic scope" value="Eukaryota"/>
</dbReference>
<reference evidence="3" key="1">
    <citation type="journal article" date="2013" name="Genome Announc.">
        <title>Draft genome sequence of Pseudozyma brasiliensis sp. nov. strain GHG001, a high producer of endo-1,4-xylanase isolated from an insect pest of sugarcane.</title>
        <authorList>
            <person name="Oliveira J.V.D.C."/>
            <person name="dos Santos R.A.C."/>
            <person name="Borges T.A."/>
            <person name="Riano-Pachon D.M."/>
            <person name="Goldman G.H."/>
        </authorList>
    </citation>
    <scope>NUCLEOTIDE SEQUENCE [LARGE SCALE GENOMIC DNA]</scope>
    <source>
        <strain evidence="3">GHG001</strain>
    </source>
</reference>
<accession>V5EXL9</accession>